<name>A0AAF0PWB5_SOLVR</name>
<organism evidence="1 2">
    <name type="scientific">Solanum verrucosum</name>
    <dbReference type="NCBI Taxonomy" id="315347"/>
    <lineage>
        <taxon>Eukaryota</taxon>
        <taxon>Viridiplantae</taxon>
        <taxon>Streptophyta</taxon>
        <taxon>Embryophyta</taxon>
        <taxon>Tracheophyta</taxon>
        <taxon>Spermatophyta</taxon>
        <taxon>Magnoliopsida</taxon>
        <taxon>eudicotyledons</taxon>
        <taxon>Gunneridae</taxon>
        <taxon>Pentapetalae</taxon>
        <taxon>asterids</taxon>
        <taxon>lamiids</taxon>
        <taxon>Solanales</taxon>
        <taxon>Solanaceae</taxon>
        <taxon>Solanoideae</taxon>
        <taxon>Solaneae</taxon>
        <taxon>Solanum</taxon>
    </lineage>
</organism>
<keyword evidence="2" id="KW-1185">Reference proteome</keyword>
<sequence length="42" mass="4636">MGRNDEGHSGDGKILAEKMKSDAAKILPKKLLFMESMMEIKG</sequence>
<evidence type="ECO:0000313" key="1">
    <source>
        <dbReference type="EMBL" id="WMV12091.1"/>
    </source>
</evidence>
<dbReference type="Proteomes" id="UP001234989">
    <property type="component" value="Chromosome 1"/>
</dbReference>
<protein>
    <submittedName>
        <fullName evidence="1">Uncharacterized protein</fullName>
    </submittedName>
</protein>
<dbReference type="EMBL" id="CP133612">
    <property type="protein sequence ID" value="WMV12091.1"/>
    <property type="molecule type" value="Genomic_DNA"/>
</dbReference>
<proteinExistence type="predicted"/>
<reference evidence="1" key="1">
    <citation type="submission" date="2023-08" db="EMBL/GenBank/DDBJ databases">
        <title>A de novo genome assembly of Solanum verrucosum Schlechtendal, a Mexican diploid species geographically isolated from the other diploid A-genome species in potato relatives.</title>
        <authorList>
            <person name="Hosaka K."/>
        </authorList>
    </citation>
    <scope>NUCLEOTIDE SEQUENCE</scope>
    <source>
        <tissue evidence="1">Young leaves</tissue>
    </source>
</reference>
<dbReference type="AlphaFoldDB" id="A0AAF0PWB5"/>
<evidence type="ECO:0000313" key="2">
    <source>
        <dbReference type="Proteomes" id="UP001234989"/>
    </source>
</evidence>
<gene>
    <name evidence="1" type="ORF">MTR67_005476</name>
</gene>
<feature type="non-terminal residue" evidence="1">
    <location>
        <position position="42"/>
    </location>
</feature>
<accession>A0AAF0PWB5</accession>